<name>A0ACB9HBV6_CICIN</name>
<evidence type="ECO:0000313" key="1">
    <source>
        <dbReference type="EMBL" id="KAI3792813.1"/>
    </source>
</evidence>
<sequence length="189" mass="21387">MAGAGTLSKLIFWWLNPLMMKGKTKVLADEDIRNLRKEDTAEECYSRFMETMKKQRVSSSDSDPSILSTLFVWQWKELVVTGFFALVKVLALASGPLILRSFIRVFQGKESFENEGYFLALGLFLVKCLESVSERQLKFGSRVIGLQVKSMLCATIYQKQLQLSNDAKLSYSPGQIMNYATVDTDSDHS</sequence>
<dbReference type="EMBL" id="CM042009">
    <property type="protein sequence ID" value="KAI3792813.1"/>
    <property type="molecule type" value="Genomic_DNA"/>
</dbReference>
<dbReference type="Proteomes" id="UP001055811">
    <property type="component" value="Linkage Group LG01"/>
</dbReference>
<organism evidence="1 2">
    <name type="scientific">Cichorium intybus</name>
    <name type="common">Chicory</name>
    <dbReference type="NCBI Taxonomy" id="13427"/>
    <lineage>
        <taxon>Eukaryota</taxon>
        <taxon>Viridiplantae</taxon>
        <taxon>Streptophyta</taxon>
        <taxon>Embryophyta</taxon>
        <taxon>Tracheophyta</taxon>
        <taxon>Spermatophyta</taxon>
        <taxon>Magnoliopsida</taxon>
        <taxon>eudicotyledons</taxon>
        <taxon>Gunneridae</taxon>
        <taxon>Pentapetalae</taxon>
        <taxon>asterids</taxon>
        <taxon>campanulids</taxon>
        <taxon>Asterales</taxon>
        <taxon>Asteraceae</taxon>
        <taxon>Cichorioideae</taxon>
        <taxon>Cichorieae</taxon>
        <taxon>Cichoriinae</taxon>
        <taxon>Cichorium</taxon>
    </lineage>
</organism>
<comment type="caution">
    <text evidence="1">The sequence shown here is derived from an EMBL/GenBank/DDBJ whole genome shotgun (WGS) entry which is preliminary data.</text>
</comment>
<reference evidence="1 2" key="2">
    <citation type="journal article" date="2022" name="Mol. Ecol. Resour.">
        <title>The genomes of chicory, endive, great burdock and yacon provide insights into Asteraceae paleo-polyploidization history and plant inulin production.</title>
        <authorList>
            <person name="Fan W."/>
            <person name="Wang S."/>
            <person name="Wang H."/>
            <person name="Wang A."/>
            <person name="Jiang F."/>
            <person name="Liu H."/>
            <person name="Zhao H."/>
            <person name="Xu D."/>
            <person name="Zhang Y."/>
        </authorList>
    </citation>
    <scope>NUCLEOTIDE SEQUENCE [LARGE SCALE GENOMIC DNA]</scope>
    <source>
        <strain evidence="2">cv. Punajuju</strain>
        <tissue evidence="1">Leaves</tissue>
    </source>
</reference>
<evidence type="ECO:0000313" key="2">
    <source>
        <dbReference type="Proteomes" id="UP001055811"/>
    </source>
</evidence>
<proteinExistence type="predicted"/>
<protein>
    <submittedName>
        <fullName evidence="1">Uncharacterized protein</fullName>
    </submittedName>
</protein>
<reference evidence="2" key="1">
    <citation type="journal article" date="2022" name="Mol. Ecol. Resour.">
        <title>The genomes of chicory, endive, great burdock and yacon provide insights into Asteraceae palaeo-polyploidization history and plant inulin production.</title>
        <authorList>
            <person name="Fan W."/>
            <person name="Wang S."/>
            <person name="Wang H."/>
            <person name="Wang A."/>
            <person name="Jiang F."/>
            <person name="Liu H."/>
            <person name="Zhao H."/>
            <person name="Xu D."/>
            <person name="Zhang Y."/>
        </authorList>
    </citation>
    <scope>NUCLEOTIDE SEQUENCE [LARGE SCALE GENOMIC DNA]</scope>
    <source>
        <strain evidence="2">cv. Punajuju</strain>
    </source>
</reference>
<keyword evidence="2" id="KW-1185">Reference proteome</keyword>
<gene>
    <name evidence="1" type="ORF">L2E82_06704</name>
</gene>
<accession>A0ACB9HBV6</accession>